<dbReference type="GeneID" id="95967301"/>
<evidence type="ECO:0000313" key="2">
    <source>
        <dbReference type="EMBL" id="WYY00021.1"/>
    </source>
</evidence>
<evidence type="ECO:0000259" key="1">
    <source>
        <dbReference type="SMART" id="SM00849"/>
    </source>
</evidence>
<dbReference type="PANTHER" id="PTHR23131">
    <property type="entry name" value="ENDORIBONUCLEASE LACTB2"/>
    <property type="match status" value="1"/>
</dbReference>
<dbReference type="RefSeq" id="WP_393971977.1">
    <property type="nucleotide sequence ID" value="NZ_CP133772.1"/>
</dbReference>
<dbReference type="PANTHER" id="PTHR23131:SF4">
    <property type="entry name" value="METALLO-BETA-LACTAMASE SUPERFAMILY POTEIN"/>
    <property type="match status" value="1"/>
</dbReference>
<dbReference type="Proteomes" id="UP001451606">
    <property type="component" value="Chromosome"/>
</dbReference>
<dbReference type="Gene3D" id="3.60.15.10">
    <property type="entry name" value="Ribonuclease Z/Hydroxyacylglutathione hydrolase-like"/>
    <property type="match status" value="1"/>
</dbReference>
<dbReference type="EMBL" id="CP133772">
    <property type="protein sequence ID" value="WYY00021.1"/>
    <property type="molecule type" value="Genomic_DNA"/>
</dbReference>
<dbReference type="AlphaFoldDB" id="A0AAX4NH01"/>
<dbReference type="SUPFAM" id="SSF56281">
    <property type="entry name" value="Metallo-hydrolase/oxidoreductase"/>
    <property type="match status" value="1"/>
</dbReference>
<dbReference type="InterPro" id="IPR036388">
    <property type="entry name" value="WH-like_DNA-bd_sf"/>
</dbReference>
<proteinExistence type="predicted"/>
<dbReference type="SMART" id="SM00849">
    <property type="entry name" value="Lactamase_B"/>
    <property type="match status" value="1"/>
</dbReference>
<dbReference type="Gene3D" id="1.10.10.10">
    <property type="entry name" value="Winged helix-like DNA-binding domain superfamily/Winged helix DNA-binding domain"/>
    <property type="match status" value="1"/>
</dbReference>
<dbReference type="Pfam" id="PF00753">
    <property type="entry name" value="Lactamase_B"/>
    <property type="match status" value="1"/>
</dbReference>
<dbReference type="InterPro" id="IPR050662">
    <property type="entry name" value="Sec-metab_biosynth-thioest"/>
</dbReference>
<dbReference type="InterPro" id="IPR001279">
    <property type="entry name" value="Metallo-B-lactamas"/>
</dbReference>
<feature type="domain" description="Metallo-beta-lactamase" evidence="1">
    <location>
        <begin position="19"/>
        <end position="225"/>
    </location>
</feature>
<protein>
    <submittedName>
        <fullName evidence="2">MBL fold metallo-hydrolase</fullName>
    </submittedName>
</protein>
<gene>
    <name evidence="2" type="ORF">OXIME_000572</name>
</gene>
<reference evidence="2 3" key="1">
    <citation type="submission" date="2023-09" db="EMBL/GenBank/DDBJ databases">
        <authorList>
            <person name="Golyshina O.V."/>
            <person name="Lunev E.A."/>
            <person name="Bargiela R."/>
            <person name="Gaines M.C."/>
            <person name="Daum B."/>
            <person name="Bale N.J."/>
            <person name="Koenen M."/>
            <person name="Sinninghe Damst J.S."/>
            <person name="Yakimov M."/>
            <person name="Golyshin P.N."/>
        </authorList>
    </citation>
    <scope>NUCLEOTIDE SEQUENCE [LARGE SCALE GENOMIC DNA]</scope>
    <source>
        <strain evidence="2 3">M1</strain>
    </source>
</reference>
<evidence type="ECO:0000313" key="3">
    <source>
        <dbReference type="Proteomes" id="UP001451606"/>
    </source>
</evidence>
<name>A0AAX4NH01_9ARCH</name>
<sequence>MAEILEGIEIPINIRALKTSTIYYVSTDGKNILIDTGMDPGTENFLLQKRVRVEDLDAIFLSHLHIDHLGGAEKMHQDYSIPVYMGYEDLVRVKAIQENPSGFLSELLDFLRMNGVPESYLQEFGENHPVIMELENYKNLDIEDIATIPGGTYGGIKFVNTPGHSPGSTCFYMKNEKFMFTGDHILERITPNISFYDRTTDMLSLYIKSLRETMKFQVDRVFPGHGKPFSGLKERSESIIDHHLGRVQEIRGIAKDLWINAYEIAGRMTWSKGRRMITMNSMEQNFAIGEAIAHIRYMKNSGELDEREVNGTLEYRSS</sequence>
<accession>A0AAX4NH01</accession>
<keyword evidence="3" id="KW-1185">Reference proteome</keyword>
<dbReference type="InterPro" id="IPR036866">
    <property type="entry name" value="RibonucZ/Hydroxyglut_hydro"/>
</dbReference>
<dbReference type="KEGG" id="omr:OXIME_000572"/>
<organism evidence="2 3">
    <name type="scientific">Oxyplasma meridianum</name>
    <dbReference type="NCBI Taxonomy" id="3073602"/>
    <lineage>
        <taxon>Archaea</taxon>
        <taxon>Methanobacteriati</taxon>
        <taxon>Thermoplasmatota</taxon>
        <taxon>Thermoplasmata</taxon>
        <taxon>Thermoplasmatales</taxon>
        <taxon>Thermoplasmataceae</taxon>
        <taxon>Oxyplasma</taxon>
    </lineage>
</organism>